<dbReference type="SMART" id="SM00347">
    <property type="entry name" value="HTH_MARR"/>
    <property type="match status" value="1"/>
</dbReference>
<evidence type="ECO:0000313" key="3">
    <source>
        <dbReference type="Proteomes" id="UP000054396"/>
    </source>
</evidence>
<protein>
    <submittedName>
        <fullName evidence="2">MarR family transcriptional regulator</fullName>
    </submittedName>
</protein>
<comment type="caution">
    <text evidence="2">The sequence shown here is derived from an EMBL/GenBank/DDBJ whole genome shotgun (WGS) entry which is preliminary data.</text>
</comment>
<dbReference type="GO" id="GO:0006950">
    <property type="term" value="P:response to stress"/>
    <property type="evidence" value="ECO:0007669"/>
    <property type="project" value="TreeGrafter"/>
</dbReference>
<dbReference type="PROSITE" id="PS50995">
    <property type="entry name" value="HTH_MARR_2"/>
    <property type="match status" value="1"/>
</dbReference>
<dbReference type="PRINTS" id="PR00598">
    <property type="entry name" value="HTHMARR"/>
</dbReference>
<dbReference type="PANTHER" id="PTHR33164:SF101">
    <property type="entry name" value="TRANSCRIPTIONAL REPRESSOR MPRA"/>
    <property type="match status" value="1"/>
</dbReference>
<dbReference type="STRING" id="1685382.AVJ23_13290"/>
<dbReference type="InterPro" id="IPR039422">
    <property type="entry name" value="MarR/SlyA-like"/>
</dbReference>
<reference evidence="2 3" key="1">
    <citation type="submission" date="2015-12" db="EMBL/GenBank/DDBJ databases">
        <authorList>
            <person name="Shamseldin A."/>
            <person name="Moawad H."/>
            <person name="Abd El-Rahim W.M."/>
            <person name="Sadowsky M.J."/>
        </authorList>
    </citation>
    <scope>NUCLEOTIDE SEQUENCE [LARGE SCALE GENOMIC DNA]</scope>
    <source>
        <strain evidence="2 3">SJ5A-1</strain>
    </source>
</reference>
<dbReference type="PANTHER" id="PTHR33164">
    <property type="entry name" value="TRANSCRIPTIONAL REGULATOR, MARR FAMILY"/>
    <property type="match status" value="1"/>
</dbReference>
<dbReference type="Gene3D" id="1.10.10.10">
    <property type="entry name" value="Winged helix-like DNA-binding domain superfamily/Winged helix DNA-binding domain"/>
    <property type="match status" value="1"/>
</dbReference>
<dbReference type="InterPro" id="IPR000835">
    <property type="entry name" value="HTH_MarR-typ"/>
</dbReference>
<evidence type="ECO:0000259" key="1">
    <source>
        <dbReference type="PROSITE" id="PS50995"/>
    </source>
</evidence>
<dbReference type="Proteomes" id="UP000054396">
    <property type="component" value="Unassembled WGS sequence"/>
</dbReference>
<dbReference type="InterPro" id="IPR036388">
    <property type="entry name" value="WH-like_DNA-bd_sf"/>
</dbReference>
<accession>A0A0W7WIB4</accession>
<keyword evidence="3" id="KW-1185">Reference proteome</keyword>
<dbReference type="AlphaFoldDB" id="A0A0W7WIB4"/>
<sequence>MEGLPEFDLTGFTPYRAAVAAQFLSERLAREYRSRFGISIPDWRVLVHLAHSGGASVRDIENAVVMEKSKVSRTASRLESRGLIAKRPQARDRRLVHLTLTEEGRALMRELLPLAAAFQAKLESVLGADFESFDRTLGRLIEMQAGEDPF</sequence>
<evidence type="ECO:0000313" key="2">
    <source>
        <dbReference type="EMBL" id="KUF10368.1"/>
    </source>
</evidence>
<dbReference type="EMBL" id="LPXO01000007">
    <property type="protein sequence ID" value="KUF10368.1"/>
    <property type="molecule type" value="Genomic_DNA"/>
</dbReference>
<name>A0A0W7WIB4_9RHOB</name>
<proteinExistence type="predicted"/>
<gene>
    <name evidence="2" type="ORF">AVJ23_13290</name>
</gene>
<dbReference type="InterPro" id="IPR036390">
    <property type="entry name" value="WH_DNA-bd_sf"/>
</dbReference>
<dbReference type="SUPFAM" id="SSF46785">
    <property type="entry name" value="Winged helix' DNA-binding domain"/>
    <property type="match status" value="1"/>
</dbReference>
<dbReference type="GO" id="GO:0003700">
    <property type="term" value="F:DNA-binding transcription factor activity"/>
    <property type="evidence" value="ECO:0007669"/>
    <property type="project" value="InterPro"/>
</dbReference>
<dbReference type="Pfam" id="PF12802">
    <property type="entry name" value="MarR_2"/>
    <property type="match status" value="1"/>
</dbReference>
<feature type="domain" description="HTH marR-type" evidence="1">
    <location>
        <begin position="1"/>
        <end position="142"/>
    </location>
</feature>
<organism evidence="2 3">
    <name type="scientific">Pseudoponticoccus marisrubri</name>
    <dbReference type="NCBI Taxonomy" id="1685382"/>
    <lineage>
        <taxon>Bacteria</taxon>
        <taxon>Pseudomonadati</taxon>
        <taxon>Pseudomonadota</taxon>
        <taxon>Alphaproteobacteria</taxon>
        <taxon>Rhodobacterales</taxon>
        <taxon>Roseobacteraceae</taxon>
        <taxon>Pseudoponticoccus</taxon>
    </lineage>
</organism>
<dbReference type="OrthoDB" id="8906692at2"/>